<protein>
    <submittedName>
        <fullName evidence="1">DNA-directed RNA polymerases IV and V subunit 2</fullName>
    </submittedName>
</protein>
<dbReference type="AlphaFoldDB" id="A0A371FPS6"/>
<organism evidence="1 2">
    <name type="scientific">Mucuna pruriens</name>
    <name type="common">Velvet bean</name>
    <name type="synonym">Dolichos pruriens</name>
    <dbReference type="NCBI Taxonomy" id="157652"/>
    <lineage>
        <taxon>Eukaryota</taxon>
        <taxon>Viridiplantae</taxon>
        <taxon>Streptophyta</taxon>
        <taxon>Embryophyta</taxon>
        <taxon>Tracheophyta</taxon>
        <taxon>Spermatophyta</taxon>
        <taxon>Magnoliopsida</taxon>
        <taxon>eudicotyledons</taxon>
        <taxon>Gunneridae</taxon>
        <taxon>Pentapetalae</taxon>
        <taxon>rosids</taxon>
        <taxon>fabids</taxon>
        <taxon>Fabales</taxon>
        <taxon>Fabaceae</taxon>
        <taxon>Papilionoideae</taxon>
        <taxon>50 kb inversion clade</taxon>
        <taxon>NPAAA clade</taxon>
        <taxon>indigoferoid/millettioid clade</taxon>
        <taxon>Phaseoleae</taxon>
        <taxon>Mucuna</taxon>
    </lineage>
</organism>
<gene>
    <name evidence="1" type="primary">NRPD2</name>
    <name evidence="1" type="ORF">CR513_39106</name>
</gene>
<keyword evidence="1" id="KW-0804">Transcription</keyword>
<comment type="caution">
    <text evidence="1">The sequence shown here is derived from an EMBL/GenBank/DDBJ whole genome shotgun (WGS) entry which is preliminary data.</text>
</comment>
<dbReference type="EMBL" id="QJKJ01008248">
    <property type="protein sequence ID" value="RDX80345.1"/>
    <property type="molecule type" value="Genomic_DNA"/>
</dbReference>
<name>A0A371FPS6_MUCPR</name>
<dbReference type="OrthoDB" id="1720400at2759"/>
<sequence>MTKSLGVVTLDFALYEKDDNEHYRYAHVKLSKRVAYNSKTEVGVQAHAPKEVRSDKFKTGKEDLLDREFLKEDDREIIIKRMPAMVKNGRCRVKDARD</sequence>
<evidence type="ECO:0000313" key="1">
    <source>
        <dbReference type="EMBL" id="RDX80345.1"/>
    </source>
</evidence>
<evidence type="ECO:0000313" key="2">
    <source>
        <dbReference type="Proteomes" id="UP000257109"/>
    </source>
</evidence>
<dbReference type="GO" id="GO:0000428">
    <property type="term" value="C:DNA-directed RNA polymerase complex"/>
    <property type="evidence" value="ECO:0007669"/>
    <property type="project" value="UniProtKB-KW"/>
</dbReference>
<proteinExistence type="predicted"/>
<reference evidence="1" key="1">
    <citation type="submission" date="2018-05" db="EMBL/GenBank/DDBJ databases">
        <title>Draft genome of Mucuna pruriens seed.</title>
        <authorList>
            <person name="Nnadi N.E."/>
            <person name="Vos R."/>
            <person name="Hasami M.H."/>
            <person name="Devisetty U.K."/>
            <person name="Aguiy J.C."/>
        </authorList>
    </citation>
    <scope>NUCLEOTIDE SEQUENCE [LARGE SCALE GENOMIC DNA]</scope>
    <source>
        <strain evidence="1">JCA_2017</strain>
    </source>
</reference>
<dbReference type="STRING" id="157652.A0A371FPS6"/>
<dbReference type="Proteomes" id="UP000257109">
    <property type="component" value="Unassembled WGS sequence"/>
</dbReference>
<keyword evidence="1" id="KW-0240">DNA-directed RNA polymerase</keyword>
<keyword evidence="2" id="KW-1185">Reference proteome</keyword>
<accession>A0A371FPS6</accession>
<feature type="non-terminal residue" evidence="1">
    <location>
        <position position="1"/>
    </location>
</feature>